<dbReference type="RefSeq" id="WP_071960691.1">
    <property type="nucleotide sequence ID" value="NZ_CP018025.1"/>
</dbReference>
<reference evidence="1 2" key="1">
    <citation type="submission" date="2016-11" db="EMBL/GenBank/DDBJ databases">
        <title>Networking in microbes: conjugative elements and plasmids in the genus Alteromonas.</title>
        <authorList>
            <person name="Lopez-Perez M."/>
            <person name="Ramon-Marco N."/>
            <person name="Rodriguez-Valera F."/>
        </authorList>
    </citation>
    <scope>NUCLEOTIDE SEQUENCE [LARGE SCALE GENOMIC DNA]</scope>
    <source>
        <strain evidence="1 2">CP48</strain>
        <plasmid evidence="2">pamcp48-600</plasmid>
    </source>
</reference>
<sequence>MSFTTKQIVDLVNRLQKVFMSNKDHASKDVIFASNIAISKIDDGLAKRDVACFPIVAELLTMAFADKVLVALSACVPKADKNRFRKSYRDMITSKKLDPIVLFIDTLIDKARKKEQDIFLIKANVSEILAAQDLCKTLRESQSYSDEYAADVLLRVGKLISPSIAEEKPGGMVDTVFKNLFSGVGQLLGSMASSRVNYCVSNLVARAESNSEEERRFLASTLSAEIIDIFEESTSAGGGTAPVVDHIKAEFGQLRQAAIGMLSHMITNESCDHMQMELGDVIISRDDDGHSSTQLPIHIGERKYDLLMIMYTGTWSVGESLMFIPLQLQLLKAQ</sequence>
<organism evidence="1 2">
    <name type="scientific">Alteromonas mediterranea</name>
    <dbReference type="NCBI Taxonomy" id="314275"/>
    <lineage>
        <taxon>Bacteria</taxon>
        <taxon>Pseudomonadati</taxon>
        <taxon>Pseudomonadota</taxon>
        <taxon>Gammaproteobacteria</taxon>
        <taxon>Alteromonadales</taxon>
        <taxon>Alteromonadaceae</taxon>
        <taxon>Alteromonas/Salinimonas group</taxon>
        <taxon>Alteromonas</taxon>
    </lineage>
</organism>
<proteinExistence type="predicted"/>
<geneLocation type="plasmid" evidence="2">
    <name>pamcp48-600</name>
</geneLocation>
<evidence type="ECO:0000313" key="1">
    <source>
        <dbReference type="EMBL" id="APD92081.1"/>
    </source>
</evidence>
<accession>A0AAC9JGG6</accession>
<keyword evidence="1" id="KW-0614">Plasmid</keyword>
<protein>
    <submittedName>
        <fullName evidence="1">Uncharacterized protein</fullName>
    </submittedName>
</protein>
<name>A0AAC9JGG6_9ALTE</name>
<dbReference type="Proteomes" id="UP000182101">
    <property type="component" value="Plasmid pAMCP48-600"/>
</dbReference>
<evidence type="ECO:0000313" key="2">
    <source>
        <dbReference type="Proteomes" id="UP000182101"/>
    </source>
</evidence>
<dbReference type="AlphaFoldDB" id="A0AAC9JGG6"/>
<dbReference type="EMBL" id="CP018025">
    <property type="protein sequence ID" value="APD92081.1"/>
    <property type="molecule type" value="Genomic_DNA"/>
</dbReference>
<gene>
    <name evidence="1" type="ORF">BM524_19360</name>
</gene>